<accession>A0A1L7X7L1</accession>
<sequence>MFRDENDKVVTKARVPKAKTTADQRKRAPRLTSGSNSRAGTPSTNDSQEIMPLRLPSPSSTTLALEDEGIRFFFNHYSPLGTPQSAADQELRIRSSPMFPLITENESFHNAVSSVGSAGLYNVTKDPKHMIVARKKYAASLRDITRSLGDLAHSDLDATFKAVMLLTAFEIVNGSSQSIGIGTSWGVHIDGGAAILKMLTSAMPAFRSDSKGWIQFIFAVYIKSLSRGDDAAAEMRAWAEACKKDVKVPEVHAIDLTHIIYRFTNLHASLRQGLLLDSNIVVLEALVLDAELEDWETNLPEEWKFETVPAPDIMYFTYNGKTHNYHDFWVGRILNNYRWVRILVNELLMVHMVRLGTSGAEYKEQRRRSYGIIERMATDICTGISASFFRHSSLGPGQKDVPAMSGIFIILFPLAVAGSAMGVSQGIHEWVINTLRFIGNRMGICQAISIIELIRKQRKAFEEQTLSHVITNLWGAV</sequence>
<protein>
    <submittedName>
        <fullName evidence="2">Uncharacterized protein</fullName>
    </submittedName>
</protein>
<dbReference type="PANTHER" id="PTHR38791:SF5">
    <property type="entry name" value="TRANSCRIPTION FACTOR DBAG-RELATED"/>
    <property type="match status" value="1"/>
</dbReference>
<dbReference type="Pfam" id="PF11951">
    <property type="entry name" value="Fungal_trans_2"/>
    <property type="match status" value="1"/>
</dbReference>
<feature type="region of interest" description="Disordered" evidence="1">
    <location>
        <begin position="1"/>
        <end position="60"/>
    </location>
</feature>
<dbReference type="PANTHER" id="PTHR38791">
    <property type="entry name" value="ZN(II)2CYS6 TRANSCRIPTION FACTOR (EUROFUNG)-RELATED-RELATED"/>
    <property type="match status" value="1"/>
</dbReference>
<dbReference type="Proteomes" id="UP000184330">
    <property type="component" value="Unassembled WGS sequence"/>
</dbReference>
<evidence type="ECO:0000256" key="1">
    <source>
        <dbReference type="SAM" id="MobiDB-lite"/>
    </source>
</evidence>
<dbReference type="STRING" id="576137.A0A1L7X7L1"/>
<gene>
    <name evidence="2" type="ORF">PAC_10911</name>
</gene>
<organism evidence="2 3">
    <name type="scientific">Phialocephala subalpina</name>
    <dbReference type="NCBI Taxonomy" id="576137"/>
    <lineage>
        <taxon>Eukaryota</taxon>
        <taxon>Fungi</taxon>
        <taxon>Dikarya</taxon>
        <taxon>Ascomycota</taxon>
        <taxon>Pezizomycotina</taxon>
        <taxon>Leotiomycetes</taxon>
        <taxon>Helotiales</taxon>
        <taxon>Mollisiaceae</taxon>
        <taxon>Phialocephala</taxon>
        <taxon>Phialocephala fortinii species complex</taxon>
    </lineage>
</organism>
<evidence type="ECO:0000313" key="2">
    <source>
        <dbReference type="EMBL" id="CZR61015.1"/>
    </source>
</evidence>
<feature type="compositionally biased region" description="Basic and acidic residues" evidence="1">
    <location>
        <begin position="1"/>
        <end position="10"/>
    </location>
</feature>
<dbReference type="InterPro" id="IPR021858">
    <property type="entry name" value="Fun_TF"/>
</dbReference>
<dbReference type="InterPro" id="IPR053175">
    <property type="entry name" value="DHMBA_Reg_Transcription_Factor"/>
</dbReference>
<evidence type="ECO:0000313" key="3">
    <source>
        <dbReference type="Proteomes" id="UP000184330"/>
    </source>
</evidence>
<reference evidence="2 3" key="1">
    <citation type="submission" date="2016-03" db="EMBL/GenBank/DDBJ databases">
        <authorList>
            <person name="Ploux O."/>
        </authorList>
    </citation>
    <scope>NUCLEOTIDE SEQUENCE [LARGE SCALE GENOMIC DNA]</scope>
    <source>
        <strain evidence="2 3">UAMH 11012</strain>
    </source>
</reference>
<keyword evidence="3" id="KW-1185">Reference proteome</keyword>
<name>A0A1L7X7L1_9HELO</name>
<proteinExistence type="predicted"/>
<dbReference type="OrthoDB" id="5280547at2759"/>
<dbReference type="EMBL" id="FJOG01000017">
    <property type="protein sequence ID" value="CZR61015.1"/>
    <property type="molecule type" value="Genomic_DNA"/>
</dbReference>
<feature type="compositionally biased region" description="Polar residues" evidence="1">
    <location>
        <begin position="32"/>
        <end position="48"/>
    </location>
</feature>
<dbReference type="AlphaFoldDB" id="A0A1L7X7L1"/>